<feature type="domain" description="Rho-GAP" evidence="3">
    <location>
        <begin position="891"/>
        <end position="1085"/>
    </location>
</feature>
<evidence type="ECO:0000256" key="1">
    <source>
        <dbReference type="SAM" id="Coils"/>
    </source>
</evidence>
<dbReference type="PANTHER" id="PTHR23182:SF1">
    <property type="entry name" value="RHO GTPASE ACTIVATING PROTEIN AT 1A, ISOFORM E"/>
    <property type="match status" value="1"/>
</dbReference>
<feature type="compositionally biased region" description="Polar residues" evidence="2">
    <location>
        <begin position="237"/>
        <end position="259"/>
    </location>
</feature>
<dbReference type="InterPro" id="IPR037769">
    <property type="entry name" value="Abr/Bcr"/>
</dbReference>
<feature type="region of interest" description="Disordered" evidence="2">
    <location>
        <begin position="74"/>
        <end position="115"/>
    </location>
</feature>
<proteinExistence type="predicted"/>
<dbReference type="GO" id="GO:0007165">
    <property type="term" value="P:signal transduction"/>
    <property type="evidence" value="ECO:0007669"/>
    <property type="project" value="InterPro"/>
</dbReference>
<gene>
    <name evidence="4" type="ORF">ZHD862_LOCUS2849</name>
</gene>
<evidence type="ECO:0000256" key="2">
    <source>
        <dbReference type="SAM" id="MobiDB-lite"/>
    </source>
</evidence>
<dbReference type="PANTHER" id="PTHR23182">
    <property type="entry name" value="BREAKPOINT CLUSTER REGION PROTEIN BCR"/>
    <property type="match status" value="1"/>
</dbReference>
<feature type="coiled-coil region" evidence="1">
    <location>
        <begin position="600"/>
        <end position="627"/>
    </location>
</feature>
<dbReference type="GO" id="GO:0016020">
    <property type="term" value="C:membrane"/>
    <property type="evidence" value="ECO:0007669"/>
    <property type="project" value="TreeGrafter"/>
</dbReference>
<evidence type="ECO:0000313" key="5">
    <source>
        <dbReference type="Proteomes" id="UP000663864"/>
    </source>
</evidence>
<dbReference type="CDD" id="cd00159">
    <property type="entry name" value="RhoGAP"/>
    <property type="match status" value="1"/>
</dbReference>
<dbReference type="InterPro" id="IPR008936">
    <property type="entry name" value="Rho_GTPase_activation_prot"/>
</dbReference>
<accession>A0A813TIW1</accession>
<dbReference type="Pfam" id="PF00620">
    <property type="entry name" value="RhoGAP"/>
    <property type="match status" value="1"/>
</dbReference>
<feature type="region of interest" description="Disordered" evidence="2">
    <location>
        <begin position="188"/>
        <end position="325"/>
    </location>
</feature>
<dbReference type="AlphaFoldDB" id="A0A813TIW1"/>
<comment type="caution">
    <text evidence="4">The sequence shown here is derived from an EMBL/GenBank/DDBJ whole genome shotgun (WGS) entry which is preliminary data.</text>
</comment>
<protein>
    <recommendedName>
        <fullName evidence="3">Rho-GAP domain-containing protein</fullName>
    </recommendedName>
</protein>
<dbReference type="PROSITE" id="PS50238">
    <property type="entry name" value="RHOGAP"/>
    <property type="match status" value="1"/>
</dbReference>
<sequence length="1111" mass="126520">MYRHKQQIKVNYSMATPPSVSTPIKSRGLTLFDRQAQLHAYDSEKPSSHPSTTTFDVPIPQVKPIYSALSAPVSTSPVIHPPPPPHHHPHSPVLFRHRSPESSSEYDSHSNTNNNVQLIGVYPRLESTISTKESPISSSKTSEQILETDFPLIETSAIHESDLSGNNLIPSNSLCCAMIEQAFDYLKTHDDNDDDDDDDDIHRKNSAQNEDDPSYDADGYNNEDNSDGADSVDTIDLDTTASTNHQNDSGIHTLSSQGNSEKRHDSQEKLTDHQSPMASSSRGTGSEDNDSDFDNQSHEDDIDNDDEQTTNRPQSEDSINEQEQQKQLILRQQKILWGIEQEWLRKEKTYIEQLEKMDQQLYYINMANNLQILIRQLVSHHRNVCKEIEFLYERDHQSSNLTKQLTRAIEALMQTLPYYDDYIKINLAPIRKALEKRTNNNGMSSEDLLSIPPKQFLQILSQVQDLHKTAQSFESSDQESLMKLYNYAQKCKLFGSRQDESINKIILKNEDVATIGTRGNRDRCRLILYPDAIVCCSLKTKLLASPKYVLLWFIPMIDLHWTIPQSSSNDNANTGDELKSTLKSSYKELEKTPKSHTVVSSRLSKAIRKQENEYNLAQSKLQLILSNSSSSSSSSRSSISFVILFSSAYQLHDWIDSIDKTKQELIERSSTLLDPVNTHHQRLTESLILKRLDLVKVNIQEYNSYDSSSISKPSKTYSGTLHITIHSIHGSALYNPIQQQQKLSALTSTTQNNYQFYVAVEIDSYNTFYPYAQTAKQSMQQQESVEFKGEVFQVELEYSLAFRLLIYRIDTTTKSNTATSNNNNTQRAQCIGKFHRNIETALHECERDLNGILTIESPSSDLKLKISLKYSKREGTFKRQGSKRSLAVFGKSIEKLLSTPNGCIDGIPRIILKCIEMVDDEGLKETGIYRVCCVTSDLQKLRHQFDRNYHRGEEMLAEKNVHVAANLLKLFFRELPEPLFTSTLYTEFLNAIQLTDIDNQHIILLKTLESLHPDNRKILFYLLDHLIRVSQYSDINMMHLDNLAVVFGPTLMRPSKLIVTNHFSGSNQRLNSIGSNVQTDLDQMSSELQGSMYQCQVVLACLKLRRDGILK</sequence>
<name>A0A813TIW1_9BILA</name>
<evidence type="ECO:0000259" key="3">
    <source>
        <dbReference type="PROSITE" id="PS50238"/>
    </source>
</evidence>
<feature type="compositionally biased region" description="Polar residues" evidence="2">
    <location>
        <begin position="273"/>
        <end position="286"/>
    </location>
</feature>
<dbReference type="GO" id="GO:0005096">
    <property type="term" value="F:GTPase activator activity"/>
    <property type="evidence" value="ECO:0007669"/>
    <property type="project" value="InterPro"/>
</dbReference>
<dbReference type="SUPFAM" id="SSF48350">
    <property type="entry name" value="GTPase activation domain, GAP"/>
    <property type="match status" value="1"/>
</dbReference>
<dbReference type="Proteomes" id="UP000663864">
    <property type="component" value="Unassembled WGS sequence"/>
</dbReference>
<keyword evidence="1" id="KW-0175">Coiled coil</keyword>
<dbReference type="EMBL" id="CAJNOT010000058">
    <property type="protein sequence ID" value="CAF0809746.1"/>
    <property type="molecule type" value="Genomic_DNA"/>
</dbReference>
<feature type="compositionally biased region" description="Basic and acidic residues" evidence="2">
    <location>
        <begin position="260"/>
        <end position="272"/>
    </location>
</feature>
<dbReference type="SMART" id="SM00324">
    <property type="entry name" value="RhoGAP"/>
    <property type="match status" value="1"/>
</dbReference>
<evidence type="ECO:0000313" key="4">
    <source>
        <dbReference type="EMBL" id="CAF0809746.1"/>
    </source>
</evidence>
<reference evidence="4" key="1">
    <citation type="submission" date="2021-02" db="EMBL/GenBank/DDBJ databases">
        <authorList>
            <person name="Nowell W R."/>
        </authorList>
    </citation>
    <scope>NUCLEOTIDE SEQUENCE</scope>
</reference>
<dbReference type="Gene3D" id="1.10.555.10">
    <property type="entry name" value="Rho GTPase activation protein"/>
    <property type="match status" value="1"/>
</dbReference>
<organism evidence="4 5">
    <name type="scientific">Rotaria sordida</name>
    <dbReference type="NCBI Taxonomy" id="392033"/>
    <lineage>
        <taxon>Eukaryota</taxon>
        <taxon>Metazoa</taxon>
        <taxon>Spiralia</taxon>
        <taxon>Gnathifera</taxon>
        <taxon>Rotifera</taxon>
        <taxon>Eurotatoria</taxon>
        <taxon>Bdelloidea</taxon>
        <taxon>Philodinida</taxon>
        <taxon>Philodinidae</taxon>
        <taxon>Rotaria</taxon>
    </lineage>
</organism>
<dbReference type="InterPro" id="IPR000198">
    <property type="entry name" value="RhoGAP_dom"/>
</dbReference>